<reference evidence="1 2" key="1">
    <citation type="submission" date="2016-11" db="EMBL/GenBank/DDBJ databases">
        <authorList>
            <person name="Jaros S."/>
            <person name="Januszkiewicz K."/>
            <person name="Wedrychowicz H."/>
        </authorList>
    </citation>
    <scope>NUCLEOTIDE SEQUENCE [LARGE SCALE GENOMIC DNA]</scope>
    <source>
        <strain evidence="1 2">DSM 6792</strain>
    </source>
</reference>
<sequence length="102" mass="11878">MNEIKNLEDVKKLTTEFLNTLKPAKDEKDCYTAEVKVLDYYELGCVVTNMLKLCILALEHEEHKISETRKDQSINVALMLEVVLQLFPLDEFEFLSEIKQLV</sequence>
<proteinExistence type="predicted"/>
<name>A0A1M5FP11_FLAJO</name>
<accession>A0A1M5FP11</accession>
<organism evidence="1 2">
    <name type="scientific">Flavobacterium johnsoniae</name>
    <name type="common">Cytophaga johnsonae</name>
    <dbReference type="NCBI Taxonomy" id="986"/>
    <lineage>
        <taxon>Bacteria</taxon>
        <taxon>Pseudomonadati</taxon>
        <taxon>Bacteroidota</taxon>
        <taxon>Flavobacteriia</taxon>
        <taxon>Flavobacteriales</taxon>
        <taxon>Flavobacteriaceae</taxon>
        <taxon>Flavobacterium</taxon>
    </lineage>
</organism>
<dbReference type="Proteomes" id="UP000184112">
    <property type="component" value="Unassembled WGS sequence"/>
</dbReference>
<dbReference type="RefSeq" id="WP_073407723.1">
    <property type="nucleotide sequence ID" value="NZ_FQWH01000001.1"/>
</dbReference>
<evidence type="ECO:0000313" key="1">
    <source>
        <dbReference type="EMBL" id="SHF92912.1"/>
    </source>
</evidence>
<protein>
    <submittedName>
        <fullName evidence="1">Uncharacterized protein</fullName>
    </submittedName>
</protein>
<evidence type="ECO:0000313" key="2">
    <source>
        <dbReference type="Proteomes" id="UP000184112"/>
    </source>
</evidence>
<gene>
    <name evidence="1" type="ORF">SAMN05444388_10120</name>
</gene>
<dbReference type="EMBL" id="FQWH01000001">
    <property type="protein sequence ID" value="SHF92912.1"/>
    <property type="molecule type" value="Genomic_DNA"/>
</dbReference>
<dbReference type="AlphaFoldDB" id="A0A1M5FP11"/>